<feature type="transmembrane region" description="Helical" evidence="1">
    <location>
        <begin position="62"/>
        <end position="84"/>
    </location>
</feature>
<accession>A0A7I9VE82</accession>
<sequence>MVRFLLNAGVSLVSSAIALLVAQWLIDGFDLRLSGFFIAVAIFTVLQAVLGPFVFNMARKYASAVLGGIGLVSTLLSLIITSIVGSSLSISGVAAWISSTVVIWLITALGTWCIGFFIITKWWDGRRTAQAKDQAIEAALDRRAGK</sequence>
<reference evidence="3" key="1">
    <citation type="submission" date="2019-06" db="EMBL/GenBank/DDBJ databases">
        <title>Gordonia isolated from sludge of a wastewater treatment plant.</title>
        <authorList>
            <person name="Tamura T."/>
            <person name="Aoyama K."/>
            <person name="Kang Y."/>
            <person name="Saito S."/>
            <person name="Akiyama N."/>
            <person name="Yazawa K."/>
            <person name="Gonoi T."/>
            <person name="Mikami Y."/>
        </authorList>
    </citation>
    <scope>NUCLEOTIDE SEQUENCE [LARGE SCALE GENOMIC DNA]</scope>
    <source>
        <strain evidence="3">NBRC 107696</strain>
    </source>
</reference>
<comment type="caution">
    <text evidence="2">The sequence shown here is derived from an EMBL/GenBank/DDBJ whole genome shotgun (WGS) entry which is preliminary data.</text>
</comment>
<dbReference type="AlphaFoldDB" id="A0A7I9VE82"/>
<keyword evidence="1" id="KW-0472">Membrane</keyword>
<feature type="transmembrane region" description="Helical" evidence="1">
    <location>
        <begin position="96"/>
        <end position="119"/>
    </location>
</feature>
<keyword evidence="3" id="KW-1185">Reference proteome</keyword>
<proteinExistence type="predicted"/>
<evidence type="ECO:0000313" key="3">
    <source>
        <dbReference type="Proteomes" id="UP000444960"/>
    </source>
</evidence>
<feature type="transmembrane region" description="Helical" evidence="1">
    <location>
        <begin position="32"/>
        <end position="55"/>
    </location>
</feature>
<protein>
    <recommendedName>
        <fullName evidence="4">Phage holin family protein</fullName>
    </recommendedName>
</protein>
<dbReference type="Proteomes" id="UP000444960">
    <property type="component" value="Unassembled WGS sequence"/>
</dbReference>
<gene>
    <name evidence="2" type="ORF">nbrc107696_39680</name>
</gene>
<keyword evidence="1" id="KW-1133">Transmembrane helix</keyword>
<feature type="transmembrane region" description="Helical" evidence="1">
    <location>
        <begin position="5"/>
        <end position="26"/>
    </location>
</feature>
<dbReference type="EMBL" id="BJOV01000005">
    <property type="protein sequence ID" value="GEE03522.1"/>
    <property type="molecule type" value="Genomic_DNA"/>
</dbReference>
<name>A0A7I9VE82_9ACTN</name>
<keyword evidence="1" id="KW-0812">Transmembrane</keyword>
<evidence type="ECO:0000256" key="1">
    <source>
        <dbReference type="SAM" id="Phobius"/>
    </source>
</evidence>
<evidence type="ECO:0008006" key="4">
    <source>
        <dbReference type="Google" id="ProtNLM"/>
    </source>
</evidence>
<dbReference type="RefSeq" id="WP_161897024.1">
    <property type="nucleotide sequence ID" value="NZ_BJOV01000005.1"/>
</dbReference>
<dbReference type="OrthoDB" id="4871734at2"/>
<organism evidence="2 3">
    <name type="scientific">Gordonia spumicola</name>
    <dbReference type="NCBI Taxonomy" id="589161"/>
    <lineage>
        <taxon>Bacteria</taxon>
        <taxon>Bacillati</taxon>
        <taxon>Actinomycetota</taxon>
        <taxon>Actinomycetes</taxon>
        <taxon>Mycobacteriales</taxon>
        <taxon>Gordoniaceae</taxon>
        <taxon>Gordonia</taxon>
    </lineage>
</organism>
<evidence type="ECO:0000313" key="2">
    <source>
        <dbReference type="EMBL" id="GEE03522.1"/>
    </source>
</evidence>